<keyword evidence="4" id="KW-0641">Proline biosynthesis</keyword>
<evidence type="ECO:0000256" key="10">
    <source>
        <dbReference type="ARBA" id="ARBA00075718"/>
    </source>
</evidence>
<evidence type="ECO:0000256" key="9">
    <source>
        <dbReference type="ARBA" id="ARBA00060997"/>
    </source>
</evidence>
<dbReference type="FunFam" id="3.40.309.10:FF:000006">
    <property type="entry name" value="Gamma-glutamyl phosphate reductase"/>
    <property type="match status" value="1"/>
</dbReference>
<dbReference type="InterPro" id="IPR012134">
    <property type="entry name" value="Glu-5-SA_DH"/>
</dbReference>
<dbReference type="HAMAP" id="MF_00412">
    <property type="entry name" value="ProA"/>
    <property type="match status" value="1"/>
</dbReference>
<dbReference type="GO" id="GO:0050661">
    <property type="term" value="F:NADP binding"/>
    <property type="evidence" value="ECO:0007669"/>
    <property type="project" value="InterPro"/>
</dbReference>
<dbReference type="PANTHER" id="PTHR11063">
    <property type="entry name" value="GLUTAMATE SEMIALDEHYDE DEHYDROGENASE"/>
    <property type="match status" value="1"/>
</dbReference>
<dbReference type="Gene3D" id="3.40.605.10">
    <property type="entry name" value="Aldehyde Dehydrogenase, Chain A, domain 1"/>
    <property type="match status" value="1"/>
</dbReference>
<evidence type="ECO:0000256" key="8">
    <source>
        <dbReference type="ARBA" id="ARBA00059423"/>
    </source>
</evidence>
<evidence type="ECO:0000256" key="7">
    <source>
        <dbReference type="ARBA" id="ARBA00049024"/>
    </source>
</evidence>
<evidence type="ECO:0000256" key="1">
    <source>
        <dbReference type="ARBA" id="ARBA00004985"/>
    </source>
</evidence>
<evidence type="ECO:0000256" key="2">
    <source>
        <dbReference type="ARBA" id="ARBA00013002"/>
    </source>
</evidence>
<evidence type="ECO:0000256" key="6">
    <source>
        <dbReference type="ARBA" id="ARBA00023002"/>
    </source>
</evidence>
<dbReference type="VEuPathDB" id="FungiDB:TRICI_002903"/>
<dbReference type="EMBL" id="SWFS01000200">
    <property type="protein sequence ID" value="KAA8914460.1"/>
    <property type="molecule type" value="Genomic_DNA"/>
</dbReference>
<accession>A0A642V4P3</accession>
<keyword evidence="5" id="KW-0521">NADP</keyword>
<dbReference type="InterPro" id="IPR016161">
    <property type="entry name" value="Ald_DH/histidinol_DH"/>
</dbReference>
<evidence type="ECO:0000313" key="14">
    <source>
        <dbReference type="Proteomes" id="UP000761534"/>
    </source>
</evidence>
<comment type="pathway">
    <text evidence="1">Amino-acid biosynthesis; L-proline biosynthesis; L-glutamate 5-semialdehyde from L-glutamate: step 2/2.</text>
</comment>
<evidence type="ECO:0000259" key="12">
    <source>
        <dbReference type="Pfam" id="PF00171"/>
    </source>
</evidence>
<comment type="catalytic activity">
    <reaction evidence="7">
        <text>L-glutamate 5-semialdehyde + phosphate + NADP(+) = L-glutamyl 5-phosphate + NADPH + H(+)</text>
        <dbReference type="Rhea" id="RHEA:19541"/>
        <dbReference type="ChEBI" id="CHEBI:15378"/>
        <dbReference type="ChEBI" id="CHEBI:43474"/>
        <dbReference type="ChEBI" id="CHEBI:57783"/>
        <dbReference type="ChEBI" id="CHEBI:58066"/>
        <dbReference type="ChEBI" id="CHEBI:58274"/>
        <dbReference type="ChEBI" id="CHEBI:58349"/>
        <dbReference type="EC" id="1.2.1.41"/>
    </reaction>
</comment>
<dbReference type="SUPFAM" id="SSF53720">
    <property type="entry name" value="ALDH-like"/>
    <property type="match status" value="1"/>
</dbReference>
<dbReference type="EC" id="1.2.1.41" evidence="2"/>
<dbReference type="InterPro" id="IPR016163">
    <property type="entry name" value="Ald_DH_C"/>
</dbReference>
<sequence>MAEEIARQAHKAATLLKTRTNDVRNAALKAIHDGLRDHKDDVLRANQKDLELAQQADYSSALVRRLDLGKGDKYDSMLQGILDVAALEDPMGKVTLATKLDEGLDLYRVTCPVGVILVIFEARPEVIANISSLAIKSGNAAILKGGKESLHTFTEMAKVINGVLSNPGFQIPPEALQLVSSREQVGDLLHQDRHIDLVIPRGSNELVRSIKASTKIPVLGHADGLCSVYLHSDADAEMASRIVVDAKTNYPAGCNAVETLLVNEACVKTVLPSVFDALNLAGVTIKVSEDIKAQFADSNLPLQLATPQDFDTEFLALTIAVRTVKSVDEAMEHINEHGSHHTDCIVTPNEQTAEKFLKGIDSAGVYWNASTRFADGFRYGFGTEVGVSTNKIHARGPMGLEGLMCYQYHLRGHGQVASDYAGAGGSKRFVHDPIDL</sequence>
<dbReference type="PROSITE" id="PS01223">
    <property type="entry name" value="PROA"/>
    <property type="match status" value="1"/>
</dbReference>
<gene>
    <name evidence="13" type="ORF">TRICI_002903</name>
</gene>
<dbReference type="InterPro" id="IPR020593">
    <property type="entry name" value="G-glutamylP_reductase_CS"/>
</dbReference>
<dbReference type="NCBIfam" id="TIGR00407">
    <property type="entry name" value="proA"/>
    <property type="match status" value="1"/>
</dbReference>
<dbReference type="Pfam" id="PF00171">
    <property type="entry name" value="Aldedh"/>
    <property type="match status" value="1"/>
</dbReference>
<dbReference type="GO" id="GO:0055129">
    <property type="term" value="P:L-proline biosynthetic process"/>
    <property type="evidence" value="ECO:0007669"/>
    <property type="project" value="UniProtKB-UniPathway"/>
</dbReference>
<proteinExistence type="inferred from homology"/>
<keyword evidence="14" id="KW-1185">Reference proteome</keyword>
<reference evidence="13" key="1">
    <citation type="journal article" date="2019" name="G3 (Bethesda)">
        <title>Genome Assemblies of Two Rare Opportunistic Yeast Pathogens: Diutina rugosa (syn. Candida rugosa) and Trichomonascus ciferrii (syn. Candida ciferrii).</title>
        <authorList>
            <person name="Mixao V."/>
            <person name="Saus E."/>
            <person name="Hansen A.P."/>
            <person name="Lass-Florl C."/>
            <person name="Gabaldon T."/>
        </authorList>
    </citation>
    <scope>NUCLEOTIDE SEQUENCE</scope>
    <source>
        <strain evidence="13">CBS 4856</strain>
    </source>
</reference>
<dbReference type="CDD" id="cd07079">
    <property type="entry name" value="ALDH_F18-19_ProA-GPR"/>
    <property type="match status" value="1"/>
</dbReference>
<comment type="caution">
    <text evidence="13">The sequence shown here is derived from an EMBL/GenBank/DDBJ whole genome shotgun (WGS) entry which is preliminary data.</text>
</comment>
<keyword evidence="6" id="KW-0560">Oxidoreductase</keyword>
<comment type="function">
    <text evidence="8">Catalyzes the NADPH dependent reduction of L-gamma-glutamyl 5-phosphate into L-glutamate 5-semialdehyde and phosphate. The product spontaneously undergoes cyclization to form 1-pyrroline-5-carboxylate.</text>
</comment>
<dbReference type="OrthoDB" id="1934954at2759"/>
<comment type="similarity">
    <text evidence="9">Belongs to the gamma-glutamyl phosphate reductase family.</text>
</comment>
<dbReference type="AlphaFoldDB" id="A0A642V4P3"/>
<evidence type="ECO:0000256" key="4">
    <source>
        <dbReference type="ARBA" id="ARBA00022650"/>
    </source>
</evidence>
<name>A0A642V4P3_9ASCO</name>
<dbReference type="GO" id="GO:0004350">
    <property type="term" value="F:glutamate-5-semialdehyde dehydrogenase activity"/>
    <property type="evidence" value="ECO:0007669"/>
    <property type="project" value="UniProtKB-EC"/>
</dbReference>
<evidence type="ECO:0000256" key="5">
    <source>
        <dbReference type="ARBA" id="ARBA00022857"/>
    </source>
</evidence>
<dbReference type="UniPathway" id="UPA00098">
    <property type="reaction ID" value="UER00360"/>
</dbReference>
<organism evidence="13 14">
    <name type="scientific">Trichomonascus ciferrii</name>
    <dbReference type="NCBI Taxonomy" id="44093"/>
    <lineage>
        <taxon>Eukaryota</taxon>
        <taxon>Fungi</taxon>
        <taxon>Dikarya</taxon>
        <taxon>Ascomycota</taxon>
        <taxon>Saccharomycotina</taxon>
        <taxon>Dipodascomycetes</taxon>
        <taxon>Dipodascales</taxon>
        <taxon>Trichomonascaceae</taxon>
        <taxon>Trichomonascus</taxon>
        <taxon>Trichomonascus ciferrii complex</taxon>
    </lineage>
</organism>
<dbReference type="PIRSF" id="PIRSF000151">
    <property type="entry name" value="GPR"/>
    <property type="match status" value="1"/>
</dbReference>
<dbReference type="Gene3D" id="3.40.309.10">
    <property type="entry name" value="Aldehyde Dehydrogenase, Chain A, domain 2"/>
    <property type="match status" value="1"/>
</dbReference>
<dbReference type="InterPro" id="IPR015590">
    <property type="entry name" value="Aldehyde_DH_dom"/>
</dbReference>
<dbReference type="InterPro" id="IPR000965">
    <property type="entry name" value="GPR_dom"/>
</dbReference>
<dbReference type="Proteomes" id="UP000761534">
    <property type="component" value="Unassembled WGS sequence"/>
</dbReference>
<keyword evidence="3" id="KW-0028">Amino-acid biosynthesis</keyword>
<protein>
    <recommendedName>
        <fullName evidence="2">glutamate-5-semialdehyde dehydrogenase</fullName>
        <ecNumber evidence="2">1.2.1.41</ecNumber>
    </recommendedName>
    <alternativeName>
        <fullName evidence="11">Glutamate-5-semialdehyde dehydrogenase</fullName>
    </alternativeName>
    <alternativeName>
        <fullName evidence="10">Glutamyl-gamma-semialdehyde dehydrogenase</fullName>
    </alternativeName>
</protein>
<feature type="domain" description="Aldehyde dehydrogenase" evidence="12">
    <location>
        <begin position="3"/>
        <end position="278"/>
    </location>
</feature>
<evidence type="ECO:0000256" key="3">
    <source>
        <dbReference type="ARBA" id="ARBA00022605"/>
    </source>
</evidence>
<dbReference type="PANTHER" id="PTHR11063:SF8">
    <property type="entry name" value="DELTA-1-PYRROLINE-5-CARBOXYLATE SYNTHASE"/>
    <property type="match status" value="1"/>
</dbReference>
<dbReference type="InterPro" id="IPR016162">
    <property type="entry name" value="Ald_DH_N"/>
</dbReference>
<dbReference type="NCBIfam" id="NF001221">
    <property type="entry name" value="PRK00197.1"/>
    <property type="match status" value="1"/>
</dbReference>
<evidence type="ECO:0000256" key="11">
    <source>
        <dbReference type="ARBA" id="ARBA00077451"/>
    </source>
</evidence>
<evidence type="ECO:0000313" key="13">
    <source>
        <dbReference type="EMBL" id="KAA8914460.1"/>
    </source>
</evidence>